<feature type="compositionally biased region" description="Low complexity" evidence="1">
    <location>
        <begin position="257"/>
        <end position="272"/>
    </location>
</feature>
<evidence type="ECO:0000313" key="3">
    <source>
        <dbReference type="Proteomes" id="UP000007015"/>
    </source>
</evidence>
<reference evidence="2 3" key="1">
    <citation type="journal article" date="2005" name="PLoS Biol.">
        <title>The genomes of Oryza sativa: a history of duplications.</title>
        <authorList>
            <person name="Yu J."/>
            <person name="Wang J."/>
            <person name="Lin W."/>
            <person name="Li S."/>
            <person name="Li H."/>
            <person name="Zhou J."/>
            <person name="Ni P."/>
            <person name="Dong W."/>
            <person name="Hu S."/>
            <person name="Zeng C."/>
            <person name="Zhang J."/>
            <person name="Zhang Y."/>
            <person name="Li R."/>
            <person name="Xu Z."/>
            <person name="Li S."/>
            <person name="Li X."/>
            <person name="Zheng H."/>
            <person name="Cong L."/>
            <person name="Lin L."/>
            <person name="Yin J."/>
            <person name="Geng J."/>
            <person name="Li G."/>
            <person name="Shi J."/>
            <person name="Liu J."/>
            <person name="Lv H."/>
            <person name="Li J."/>
            <person name="Wang J."/>
            <person name="Deng Y."/>
            <person name="Ran L."/>
            <person name="Shi X."/>
            <person name="Wang X."/>
            <person name="Wu Q."/>
            <person name="Li C."/>
            <person name="Ren X."/>
            <person name="Wang J."/>
            <person name="Wang X."/>
            <person name="Li D."/>
            <person name="Liu D."/>
            <person name="Zhang X."/>
            <person name="Ji Z."/>
            <person name="Zhao W."/>
            <person name="Sun Y."/>
            <person name="Zhang Z."/>
            <person name="Bao J."/>
            <person name="Han Y."/>
            <person name="Dong L."/>
            <person name="Ji J."/>
            <person name="Chen P."/>
            <person name="Wu S."/>
            <person name="Liu J."/>
            <person name="Xiao Y."/>
            <person name="Bu D."/>
            <person name="Tan J."/>
            <person name="Yang L."/>
            <person name="Ye C."/>
            <person name="Zhang J."/>
            <person name="Xu J."/>
            <person name="Zhou Y."/>
            <person name="Yu Y."/>
            <person name="Zhang B."/>
            <person name="Zhuang S."/>
            <person name="Wei H."/>
            <person name="Liu B."/>
            <person name="Lei M."/>
            <person name="Yu H."/>
            <person name="Li Y."/>
            <person name="Xu H."/>
            <person name="Wei S."/>
            <person name="He X."/>
            <person name="Fang L."/>
            <person name="Zhang Z."/>
            <person name="Zhang Y."/>
            <person name="Huang X."/>
            <person name="Su Z."/>
            <person name="Tong W."/>
            <person name="Li J."/>
            <person name="Tong Z."/>
            <person name="Li S."/>
            <person name="Ye J."/>
            <person name="Wang L."/>
            <person name="Fang L."/>
            <person name="Lei T."/>
            <person name="Chen C."/>
            <person name="Chen H."/>
            <person name="Xu Z."/>
            <person name="Li H."/>
            <person name="Huang H."/>
            <person name="Zhang F."/>
            <person name="Xu H."/>
            <person name="Li N."/>
            <person name="Zhao C."/>
            <person name="Li S."/>
            <person name="Dong L."/>
            <person name="Huang Y."/>
            <person name="Li L."/>
            <person name="Xi Y."/>
            <person name="Qi Q."/>
            <person name="Li W."/>
            <person name="Zhang B."/>
            <person name="Hu W."/>
            <person name="Zhang Y."/>
            <person name="Tian X."/>
            <person name="Jiao Y."/>
            <person name="Liang X."/>
            <person name="Jin J."/>
            <person name="Gao L."/>
            <person name="Zheng W."/>
            <person name="Hao B."/>
            <person name="Liu S."/>
            <person name="Wang W."/>
            <person name="Yuan L."/>
            <person name="Cao M."/>
            <person name="McDermott J."/>
            <person name="Samudrala R."/>
            <person name="Wang J."/>
            <person name="Wong G.K."/>
            <person name="Yang H."/>
        </authorList>
    </citation>
    <scope>NUCLEOTIDE SEQUENCE [LARGE SCALE GENOMIC DNA]</scope>
    <source>
        <strain evidence="3">cv. 93-11</strain>
    </source>
</reference>
<accession>A2Y296</accession>
<proteinExistence type="predicted"/>
<dbReference type="AlphaFoldDB" id="A2Y296"/>
<gene>
    <name evidence="2" type="ORF">OsI_19127</name>
</gene>
<name>A2Y296_ORYSI</name>
<organism evidence="2 3">
    <name type="scientific">Oryza sativa subsp. indica</name>
    <name type="common">Rice</name>
    <dbReference type="NCBI Taxonomy" id="39946"/>
    <lineage>
        <taxon>Eukaryota</taxon>
        <taxon>Viridiplantae</taxon>
        <taxon>Streptophyta</taxon>
        <taxon>Embryophyta</taxon>
        <taxon>Tracheophyta</taxon>
        <taxon>Spermatophyta</taxon>
        <taxon>Magnoliopsida</taxon>
        <taxon>Liliopsida</taxon>
        <taxon>Poales</taxon>
        <taxon>Poaceae</taxon>
        <taxon>BOP clade</taxon>
        <taxon>Oryzoideae</taxon>
        <taxon>Oryzeae</taxon>
        <taxon>Oryzinae</taxon>
        <taxon>Oryza</taxon>
        <taxon>Oryza sativa</taxon>
    </lineage>
</organism>
<sequence>MVDTKTSDISPDNVIPITMDKLTPEQKAGYEDLMNRLQNQYLHSLVETRSGTVIQRYKVNLLSNEDPESSSGKDKEVKQEGTLEDFKNLQDRIDYVVHNALINQSGVLVNTLTNKIKSVVDGTSAEHQAKGPIFLPEGVFPQYRPLITSQQQPMPGLVPEQPIPTTSAMIKQEVSASAQKQLGFNPQVLMRQQPQHIGQNIPRVSSEQVAAMFCPNQPVVQSILQKPTRQQVPILPQQAFVANQLPQAHMGGNANYQFQPQSPQPQYQPQIG</sequence>
<evidence type="ECO:0000313" key="2">
    <source>
        <dbReference type="EMBL" id="EAY97206.1"/>
    </source>
</evidence>
<dbReference type="Proteomes" id="UP000007015">
    <property type="component" value="Chromosome 5"/>
</dbReference>
<dbReference type="Gramene" id="BGIOSGA018458-TA">
    <property type="protein sequence ID" value="BGIOSGA018458-PA"/>
    <property type="gene ID" value="BGIOSGA018458"/>
</dbReference>
<feature type="region of interest" description="Disordered" evidence="1">
    <location>
        <begin position="251"/>
        <end position="272"/>
    </location>
</feature>
<evidence type="ECO:0000256" key="1">
    <source>
        <dbReference type="SAM" id="MobiDB-lite"/>
    </source>
</evidence>
<dbReference type="HOGENOM" id="CLU_071930_0_0_1"/>
<keyword evidence="3" id="KW-1185">Reference proteome</keyword>
<dbReference type="OMA" id="HIGQNIP"/>
<protein>
    <submittedName>
        <fullName evidence="2">Uncharacterized protein</fullName>
    </submittedName>
</protein>
<dbReference type="EMBL" id="CM000130">
    <property type="protein sequence ID" value="EAY97206.1"/>
    <property type="molecule type" value="Genomic_DNA"/>
</dbReference>